<keyword evidence="4" id="KW-1185">Reference proteome</keyword>
<evidence type="ECO:0008006" key="5">
    <source>
        <dbReference type="Google" id="ProtNLM"/>
    </source>
</evidence>
<feature type="region of interest" description="Disordered" evidence="2">
    <location>
        <begin position="182"/>
        <end position="204"/>
    </location>
</feature>
<evidence type="ECO:0000313" key="4">
    <source>
        <dbReference type="Proteomes" id="UP001295444"/>
    </source>
</evidence>
<proteinExistence type="predicted"/>
<dbReference type="EMBL" id="OW240916">
    <property type="protein sequence ID" value="CAH2296791.1"/>
    <property type="molecule type" value="Genomic_DNA"/>
</dbReference>
<dbReference type="PANTHER" id="PTHR28375">
    <property type="entry name" value="PROTEIN HINDERIN"/>
    <property type="match status" value="1"/>
</dbReference>
<dbReference type="PANTHER" id="PTHR28375:SF1">
    <property type="entry name" value="PROTEIN HINDERIN"/>
    <property type="match status" value="1"/>
</dbReference>
<accession>A0AAD1SEE1</accession>
<name>A0AAD1SEE1_PELCU</name>
<dbReference type="Proteomes" id="UP001295444">
    <property type="component" value="Chromosome 05"/>
</dbReference>
<feature type="region of interest" description="Disordered" evidence="2">
    <location>
        <begin position="400"/>
        <end position="450"/>
    </location>
</feature>
<feature type="region of interest" description="Disordered" evidence="2">
    <location>
        <begin position="542"/>
        <end position="566"/>
    </location>
</feature>
<dbReference type="Pfam" id="PF15369">
    <property type="entry name" value="KIAA1328"/>
    <property type="match status" value="1"/>
</dbReference>
<evidence type="ECO:0000313" key="3">
    <source>
        <dbReference type="EMBL" id="CAH2296791.1"/>
    </source>
</evidence>
<reference evidence="3" key="1">
    <citation type="submission" date="2022-03" db="EMBL/GenBank/DDBJ databases">
        <authorList>
            <person name="Alioto T."/>
            <person name="Alioto T."/>
            <person name="Gomez Garrido J."/>
        </authorList>
    </citation>
    <scope>NUCLEOTIDE SEQUENCE</scope>
</reference>
<evidence type="ECO:0000256" key="2">
    <source>
        <dbReference type="SAM" id="MobiDB-lite"/>
    </source>
</evidence>
<organism evidence="3 4">
    <name type="scientific">Pelobates cultripes</name>
    <name type="common">Western spadefoot toad</name>
    <dbReference type="NCBI Taxonomy" id="61616"/>
    <lineage>
        <taxon>Eukaryota</taxon>
        <taxon>Metazoa</taxon>
        <taxon>Chordata</taxon>
        <taxon>Craniata</taxon>
        <taxon>Vertebrata</taxon>
        <taxon>Euteleostomi</taxon>
        <taxon>Amphibia</taxon>
        <taxon>Batrachia</taxon>
        <taxon>Anura</taxon>
        <taxon>Pelobatoidea</taxon>
        <taxon>Pelobatidae</taxon>
        <taxon>Pelobates</taxon>
    </lineage>
</organism>
<feature type="compositionally biased region" description="Polar residues" evidence="2">
    <location>
        <begin position="182"/>
        <end position="203"/>
    </location>
</feature>
<feature type="coiled-coil region" evidence="1">
    <location>
        <begin position="340"/>
        <end position="390"/>
    </location>
</feature>
<evidence type="ECO:0000256" key="1">
    <source>
        <dbReference type="SAM" id="Coils"/>
    </source>
</evidence>
<dbReference type="AlphaFoldDB" id="A0AAD1SEE1"/>
<sequence>MADVAGEGAAGYWSLDASDEDQQMVYIPGLSKEGNLRTISQFKNKKTEDTRLKVQTPATANEMDLRQNLRCQGDQVAPEEGGIRSASLKDLCPEDKRRIANLIKELARVSEEKEVTEERLKIEHESFEKKIRQLEEQNDLIITEREALQQQYRECQEMLSLYQKYLSEQQEKLNLSLSELSAGGSMSRQMTKSQRKPTSSELNGSYLAQPCQKASSGSESSCLPMVKHHCRNEPNSRIAFRPNTDQCRLENHFQRKCGSVDFSDIRCTNMAHVCQRHMCGSLVDQPAPQYCIHCKIPNLPASSLPDYSSRRPSESCTLAGCSPTFLMDDGAGTLAHEAAVEKSLAEKRKHEILLQKMELEMEKERLQQLLAQQEEKLIAKQQELQQSKLDYSNRSLLYSDPRPLKTDDISRQSFNLPNGLLYSPVNTPPPTKNNKKQQRSGGNSTEKRGLIFNGSEQDDLWINSRSSFQRVSRKDAATSPSVTSEGPKVIASETSPVRHNVCRYETSLIDMLEAVSPLSTQRQPPLYREPCDFTVFSPIPRSHFKPSRRNAMPITQGHEHPDNPDENRMLEDIFFIC</sequence>
<keyword evidence="1" id="KW-0175">Coiled coil</keyword>
<gene>
    <name evidence="3" type="ORF">PECUL_23A062610</name>
</gene>
<feature type="compositionally biased region" description="Basic and acidic residues" evidence="2">
    <location>
        <begin position="557"/>
        <end position="566"/>
    </location>
</feature>
<feature type="coiled-coil region" evidence="1">
    <location>
        <begin position="99"/>
        <end position="151"/>
    </location>
</feature>
<dbReference type="InterPro" id="IPR032736">
    <property type="entry name" value="Hinderin"/>
</dbReference>
<protein>
    <recommendedName>
        <fullName evidence="5">Protein hinderin</fullName>
    </recommendedName>
</protein>